<organism evidence="1 2">
    <name type="scientific">Aliiglaciecola lipolytica E3</name>
    <dbReference type="NCBI Taxonomy" id="1127673"/>
    <lineage>
        <taxon>Bacteria</taxon>
        <taxon>Pseudomonadati</taxon>
        <taxon>Pseudomonadota</taxon>
        <taxon>Gammaproteobacteria</taxon>
        <taxon>Alteromonadales</taxon>
        <taxon>Alteromonadaceae</taxon>
        <taxon>Aliiglaciecola</taxon>
    </lineage>
</organism>
<keyword evidence="2" id="KW-1185">Reference proteome</keyword>
<protein>
    <submittedName>
        <fullName evidence="1">Uncharacterized protein</fullName>
    </submittedName>
</protein>
<evidence type="ECO:0000313" key="1">
    <source>
        <dbReference type="EMBL" id="GAC14482.1"/>
    </source>
</evidence>
<accession>K6Y8E9</accession>
<name>K6Y8E9_9ALTE</name>
<comment type="caution">
    <text evidence="1">The sequence shown here is derived from an EMBL/GenBank/DDBJ whole genome shotgun (WGS) entry which is preliminary data.</text>
</comment>
<gene>
    <name evidence="1" type="ORF">GLIP_1853</name>
</gene>
<dbReference type="AlphaFoldDB" id="K6Y8E9"/>
<dbReference type="EMBL" id="BAEN01000037">
    <property type="protein sequence ID" value="GAC14482.1"/>
    <property type="molecule type" value="Genomic_DNA"/>
</dbReference>
<dbReference type="Proteomes" id="UP000006334">
    <property type="component" value="Unassembled WGS sequence"/>
</dbReference>
<reference evidence="1 2" key="1">
    <citation type="journal article" date="2017" name="Antonie Van Leeuwenhoek">
        <title>Rhizobium rhizosphaerae sp. nov., a novel species isolated from rice rhizosphere.</title>
        <authorList>
            <person name="Zhao J.J."/>
            <person name="Zhang J."/>
            <person name="Zhang R.J."/>
            <person name="Zhang C.W."/>
            <person name="Yin H.Q."/>
            <person name="Zhang X.X."/>
        </authorList>
    </citation>
    <scope>NUCLEOTIDE SEQUENCE [LARGE SCALE GENOMIC DNA]</scope>
    <source>
        <strain evidence="1 2">E3</strain>
    </source>
</reference>
<dbReference type="RefSeq" id="WP_008844298.1">
    <property type="nucleotide sequence ID" value="NZ_BAEN01000037.1"/>
</dbReference>
<proteinExistence type="predicted"/>
<sequence>MTQSRSRQSSILYYVATDQQPVQIEIQYQSEQPNTFRIIETSYDLPQHLPNFIARPEYIMPTPFKVTDAIIISQPISHTNR</sequence>
<evidence type="ECO:0000313" key="2">
    <source>
        <dbReference type="Proteomes" id="UP000006334"/>
    </source>
</evidence>